<dbReference type="Gene3D" id="2.80.10.50">
    <property type="match status" value="1"/>
</dbReference>
<proteinExistence type="predicted"/>
<evidence type="ECO:0000259" key="1">
    <source>
        <dbReference type="Pfam" id="PF14200"/>
    </source>
</evidence>
<sequence>MPESGNTYKIINLKNGTALDLSGSDTVSITGWDSHDGDNQKWVLNEVEPGQWTIQNVAFGKFLAADGEGEGANIVGAEDPFNWDVRNEGDDWRIFVPHAPFNVDLDSQGEDEIPAGARVQLWSQWAGDNQVWKFEDA</sequence>
<dbReference type="AlphaFoldDB" id="A0AAV9VJ11"/>
<dbReference type="InterPro" id="IPR035992">
    <property type="entry name" value="Ricin_B-like_lectins"/>
</dbReference>
<name>A0AAV9VJ11_9PEZI</name>
<reference evidence="2 3" key="1">
    <citation type="submission" date="2019-10" db="EMBL/GenBank/DDBJ databases">
        <authorList>
            <person name="Palmer J.M."/>
        </authorList>
    </citation>
    <scope>NUCLEOTIDE SEQUENCE [LARGE SCALE GENOMIC DNA]</scope>
    <source>
        <strain evidence="2 3">TWF730</strain>
    </source>
</reference>
<evidence type="ECO:0000313" key="2">
    <source>
        <dbReference type="EMBL" id="KAK6361950.1"/>
    </source>
</evidence>
<dbReference type="EMBL" id="JAVHNS010000002">
    <property type="protein sequence ID" value="KAK6361950.1"/>
    <property type="molecule type" value="Genomic_DNA"/>
</dbReference>
<dbReference type="Pfam" id="PF14200">
    <property type="entry name" value="RicinB_lectin_2"/>
    <property type="match status" value="1"/>
</dbReference>
<dbReference type="CDD" id="cd23422">
    <property type="entry name" value="beta-trefoil_Ricin_MPL_CNL"/>
    <property type="match status" value="1"/>
</dbReference>
<dbReference type="InterPro" id="IPR000772">
    <property type="entry name" value="Ricin_B_lectin"/>
</dbReference>
<evidence type="ECO:0000313" key="3">
    <source>
        <dbReference type="Proteomes" id="UP001373714"/>
    </source>
</evidence>
<organism evidence="2 3">
    <name type="scientific">Orbilia blumenaviensis</name>
    <dbReference type="NCBI Taxonomy" id="1796055"/>
    <lineage>
        <taxon>Eukaryota</taxon>
        <taxon>Fungi</taxon>
        <taxon>Dikarya</taxon>
        <taxon>Ascomycota</taxon>
        <taxon>Pezizomycotina</taxon>
        <taxon>Orbiliomycetes</taxon>
        <taxon>Orbiliales</taxon>
        <taxon>Orbiliaceae</taxon>
        <taxon>Orbilia</taxon>
    </lineage>
</organism>
<accession>A0AAV9VJ11</accession>
<gene>
    <name evidence="2" type="ORF">TWF730_005656</name>
</gene>
<protein>
    <recommendedName>
        <fullName evidence="1">Ricin B lectin domain-containing protein</fullName>
    </recommendedName>
</protein>
<dbReference type="Proteomes" id="UP001373714">
    <property type="component" value="Unassembled WGS sequence"/>
</dbReference>
<comment type="caution">
    <text evidence="2">The sequence shown here is derived from an EMBL/GenBank/DDBJ whole genome shotgun (WGS) entry which is preliminary data.</text>
</comment>
<keyword evidence="3" id="KW-1185">Reference proteome</keyword>
<feature type="domain" description="Ricin B lectin" evidence="1">
    <location>
        <begin position="3"/>
        <end position="74"/>
    </location>
</feature>
<dbReference type="SUPFAM" id="SSF50370">
    <property type="entry name" value="Ricin B-like lectins"/>
    <property type="match status" value="1"/>
</dbReference>